<feature type="transmembrane region" description="Helical" evidence="1">
    <location>
        <begin position="459"/>
        <end position="478"/>
    </location>
</feature>
<dbReference type="PANTHER" id="PTHR31325">
    <property type="entry name" value="OS01G0798800 PROTEIN-RELATED"/>
    <property type="match status" value="1"/>
</dbReference>
<keyword evidence="1" id="KW-0812">Transmembrane</keyword>
<feature type="transmembrane region" description="Helical" evidence="1">
    <location>
        <begin position="77"/>
        <end position="97"/>
    </location>
</feature>
<feature type="transmembrane region" description="Helical" evidence="1">
    <location>
        <begin position="44"/>
        <end position="65"/>
    </location>
</feature>
<protein>
    <recommendedName>
        <fullName evidence="2">DUF4220 domain-containing protein</fullName>
    </recommendedName>
</protein>
<reference evidence="4" key="1">
    <citation type="journal article" date="2012" name="Nature">
        <title>A physical, genetic and functional sequence assembly of the barley genome.</title>
        <authorList>
            <consortium name="The International Barley Genome Sequencing Consortium"/>
            <person name="Mayer K.F."/>
            <person name="Waugh R."/>
            <person name="Brown J.W."/>
            <person name="Schulman A."/>
            <person name="Langridge P."/>
            <person name="Platzer M."/>
            <person name="Fincher G.B."/>
            <person name="Muehlbauer G.J."/>
            <person name="Sato K."/>
            <person name="Close T.J."/>
            <person name="Wise R.P."/>
            <person name="Stein N."/>
        </authorList>
    </citation>
    <scope>NUCLEOTIDE SEQUENCE [LARGE SCALE GENOMIC DNA]</scope>
    <source>
        <strain evidence="4">cv. Morex</strain>
    </source>
</reference>
<evidence type="ECO:0000259" key="2">
    <source>
        <dbReference type="Pfam" id="PF13968"/>
    </source>
</evidence>
<dbReference type="EnsemblPlants" id="HORVU.MOREX.r3.7HG0642010.1">
    <property type="protein sequence ID" value="HORVU.MOREX.r3.7HG0642010.1.CDS1"/>
    <property type="gene ID" value="HORVU.MOREX.r3.7HG0642010"/>
</dbReference>
<feature type="transmembrane region" description="Helical" evidence="1">
    <location>
        <begin position="433"/>
        <end position="453"/>
    </location>
</feature>
<evidence type="ECO:0000256" key="1">
    <source>
        <dbReference type="SAM" id="Phobius"/>
    </source>
</evidence>
<dbReference type="Gramene" id="HORVU.MOREX.r3.7HG0642010.1">
    <property type="protein sequence ID" value="HORVU.MOREX.r3.7HG0642010.1.CDS1"/>
    <property type="gene ID" value="HORVU.MOREX.r3.7HG0642010"/>
</dbReference>
<reference evidence="3" key="2">
    <citation type="submission" date="2020-10" db="EMBL/GenBank/DDBJ databases">
        <authorList>
            <person name="Scholz U."/>
            <person name="Mascher M."/>
            <person name="Fiebig A."/>
        </authorList>
    </citation>
    <scope>NUCLEOTIDE SEQUENCE [LARGE SCALE GENOMIC DNA]</scope>
    <source>
        <strain evidence="3">cv. Morex</strain>
    </source>
</reference>
<keyword evidence="4" id="KW-1185">Reference proteome</keyword>
<dbReference type="InterPro" id="IPR025315">
    <property type="entry name" value="DUF4220"/>
</dbReference>
<dbReference type="AlphaFoldDB" id="A0A8I6YAG6"/>
<dbReference type="OMA" id="KWHEEAL"/>
<organism evidence="3 4">
    <name type="scientific">Hordeum vulgare subsp. vulgare</name>
    <name type="common">Domesticated barley</name>
    <dbReference type="NCBI Taxonomy" id="112509"/>
    <lineage>
        <taxon>Eukaryota</taxon>
        <taxon>Viridiplantae</taxon>
        <taxon>Streptophyta</taxon>
        <taxon>Embryophyta</taxon>
        <taxon>Tracheophyta</taxon>
        <taxon>Spermatophyta</taxon>
        <taxon>Magnoliopsida</taxon>
        <taxon>Liliopsida</taxon>
        <taxon>Poales</taxon>
        <taxon>Poaceae</taxon>
        <taxon>BOP clade</taxon>
        <taxon>Pooideae</taxon>
        <taxon>Triticodae</taxon>
        <taxon>Triticeae</taxon>
        <taxon>Hordeinae</taxon>
        <taxon>Hordeum</taxon>
    </lineage>
</organism>
<keyword evidence="1" id="KW-1133">Transmembrane helix</keyword>
<name>A0A8I6YAG6_HORVV</name>
<feature type="transmembrane region" description="Helical" evidence="1">
    <location>
        <begin position="378"/>
        <end position="398"/>
    </location>
</feature>
<keyword evidence="1" id="KW-0472">Membrane</keyword>
<reference evidence="3" key="3">
    <citation type="submission" date="2022-01" db="UniProtKB">
        <authorList>
            <consortium name="EnsemblPlants"/>
        </authorList>
    </citation>
    <scope>IDENTIFICATION</scope>
    <source>
        <strain evidence="3">subsp. vulgare</strain>
    </source>
</reference>
<dbReference type="Gramene" id="HORVU.MOREX.r2.7HG0533450.1">
    <property type="protein sequence ID" value="HORVU.MOREX.r2.7HG0533450.1.CDS.1"/>
    <property type="gene ID" value="HORVU.MOREX.r2.7HG0533450"/>
</dbReference>
<feature type="domain" description="DUF4220" evidence="2">
    <location>
        <begin position="150"/>
        <end position="488"/>
    </location>
</feature>
<evidence type="ECO:0000313" key="4">
    <source>
        <dbReference type="Proteomes" id="UP000011116"/>
    </source>
</evidence>
<feature type="transmembrane region" description="Helical" evidence="1">
    <location>
        <begin position="149"/>
        <end position="167"/>
    </location>
</feature>
<dbReference type="Proteomes" id="UP000011116">
    <property type="component" value="Chromosome 7H"/>
</dbReference>
<dbReference type="Pfam" id="PF04578">
    <property type="entry name" value="DUF594"/>
    <property type="match status" value="1"/>
</dbReference>
<dbReference type="Pfam" id="PF13968">
    <property type="entry name" value="DUF4220"/>
    <property type="match status" value="1"/>
</dbReference>
<sequence>MGYSYHKSTISSSALITLTCPNTIDLFLRNLTSSYADKSNESSVVTTSIFMFVLVAVFFNLNLFSRVSNTSAVLKPTARYFLSAAISLFLPIMSYLLSEAKGDAGESQGKDLPVQARFILMWMLFVELLRKKVEAVLVSGGMQRGYSGIITHATAVAWLGYLVFFNLKVADQVAVFGTLWLICAAKFVQRVAFTEIGRRSLAYGKNARLLSSYMAQLQLQARRGQQDAAPSERLKMCEYAVMGEEKLVLEPGPHGYVLDLNRDTVDHNVITVGKIWQLAESHSHEVLFTPNPRLKRLCLSFALFKLLRRRFEHLPLTTKEETDLCRDLIFEYICGDKGIVSDQSGVALFQLLKDEISFMCEYHHSVYPVVLASPRFLVVNYLVFPLVVAVFCFMTLAISAKGHMMSALSRIMVHNGIFTVAECLWKNVLRSQAAFFSAISISISYLLFIAFIYEEVEEFLVLVLSNWFVVSMLSSYTAKPRQSPAYSGTLHCISWVNEKLSFAGFITFKQLSVLSVSWLPMMLPTVSLPKQAKSLIMERLFSSAGSPAPLSNGQYVLDCRPQERDLSWFCESDSIAEVILTWHIATSLLEMPCRQGQEEMPWDDHKVVAARLSKYCAYLVAFHPELLPDDLEGTKHAYKVMKKDLKDTLGCWDYYFAPERDRYDKMMAEAARSENEAWPDCQQGKMNVVQKGAILGKMLIEESKAGERSIWELLAHLWVELIVYVAPSSREEQVKGHEEALGQGGELITLLWTLATHTGLTRPPPKSIVIQHVEDVEEMLRQRVEKKFYETRSHE</sequence>
<evidence type="ECO:0000313" key="3">
    <source>
        <dbReference type="EnsemblPlants" id="HORVU.MOREX.r3.7HG0642010.1.CDS1"/>
    </source>
</evidence>
<proteinExistence type="predicted"/>
<dbReference type="InterPro" id="IPR007658">
    <property type="entry name" value="DUF594"/>
</dbReference>
<accession>A0A8I6YAG6</accession>